<feature type="compositionally biased region" description="Basic and acidic residues" evidence="1">
    <location>
        <begin position="567"/>
        <end position="580"/>
    </location>
</feature>
<dbReference type="PROSITE" id="PS51737">
    <property type="entry name" value="RECOMBINASE_DNA_BIND"/>
    <property type="match status" value="1"/>
</dbReference>
<dbReference type="SMART" id="SM00857">
    <property type="entry name" value="Resolvase"/>
    <property type="match status" value="1"/>
</dbReference>
<dbReference type="PANTHER" id="PTHR30461">
    <property type="entry name" value="DNA-INVERTASE FROM LAMBDOID PROPHAGE"/>
    <property type="match status" value="1"/>
</dbReference>
<organism evidence="4">
    <name type="scientific">Siphoviridae sp. ctm8l1</name>
    <dbReference type="NCBI Taxonomy" id="2827930"/>
    <lineage>
        <taxon>Viruses</taxon>
        <taxon>Duplodnaviria</taxon>
        <taxon>Heunggongvirae</taxon>
        <taxon>Uroviricota</taxon>
        <taxon>Caudoviricetes</taxon>
    </lineage>
</organism>
<evidence type="ECO:0000259" key="3">
    <source>
        <dbReference type="PROSITE" id="PS51737"/>
    </source>
</evidence>
<dbReference type="Gene3D" id="3.90.1750.20">
    <property type="entry name" value="Putative Large Serine Recombinase, Chain B, Domain 2"/>
    <property type="match status" value="1"/>
</dbReference>
<dbReference type="InterPro" id="IPR025827">
    <property type="entry name" value="Zn_ribbon_recom_dom"/>
</dbReference>
<evidence type="ECO:0000259" key="2">
    <source>
        <dbReference type="PROSITE" id="PS51736"/>
    </source>
</evidence>
<feature type="compositionally biased region" description="Polar residues" evidence="1">
    <location>
        <begin position="595"/>
        <end position="605"/>
    </location>
</feature>
<accession>A0A8S5T466</accession>
<sequence>MRIINKIEPKIPQMPSRKKVAAYARVSMESERLQHSLSAQVSYYSGLIQKNPAWEYAGVYADDGITGTKTNDRTEFNRMLADCEAGKIDIILTKSISRFARNTVDLLNTVRHLKELGISVQFEKERIDSLSEDGELMLTLLASFAQEEIRSLSDNVKWGTIQRFKQGIPNGKFNIYGYKWVGDKLAVIPEEAKIVRFMYREYMKGASRIEIGRMLMEQGIYTRQGYQWVDSNVKVILTNITYTGNMLFQKEYCLDPITKQRKKNRGELPQYFVENTHEAIIPMDEWQAVQEEFQRRRDLGPFGNKSLHLTAFSTKITCGCCGKHYRRSGKRNTAGEVYYIWICQTKSQKGIKACDSKSIPEKMLQKVAADVLGTAEFDEDIFSKLIKEIMVIGTDTLIFRFYDGHEQTTTWVSTAKADWWTPERRRLWGERHKRKDTNPNKNTYYEFTGFIKCGQCGANYRCQANVRKDGTRTRSWYCTGPRSECSNKGIRDETMKALVTEALDLDAFDESVMDAQIEYATVINNTVTFHFRDGHTVTRPYLDKRHGVKWTAERRERQVQSIRASWTEERRKRHGEIIREIRRKKRGESNDDTGNDNPVHSSTDQ</sequence>
<dbReference type="GO" id="GO:0000150">
    <property type="term" value="F:DNA strand exchange activity"/>
    <property type="evidence" value="ECO:0007669"/>
    <property type="project" value="InterPro"/>
</dbReference>
<dbReference type="Pfam" id="PF13408">
    <property type="entry name" value="Zn_ribbon_recom"/>
    <property type="match status" value="2"/>
</dbReference>
<dbReference type="InterPro" id="IPR038109">
    <property type="entry name" value="DNA_bind_recomb_sf"/>
</dbReference>
<reference evidence="4" key="1">
    <citation type="journal article" date="2021" name="Proc. Natl. Acad. Sci. U.S.A.">
        <title>A Catalog of Tens of Thousands of Viruses from Human Metagenomes Reveals Hidden Associations with Chronic Diseases.</title>
        <authorList>
            <person name="Tisza M.J."/>
            <person name="Buck C.B."/>
        </authorList>
    </citation>
    <scope>NUCLEOTIDE SEQUENCE</scope>
    <source>
        <strain evidence="4">Ctm8l1</strain>
    </source>
</reference>
<dbReference type="SUPFAM" id="SSF53041">
    <property type="entry name" value="Resolvase-like"/>
    <property type="match status" value="1"/>
</dbReference>
<feature type="region of interest" description="Disordered" evidence="1">
    <location>
        <begin position="567"/>
        <end position="605"/>
    </location>
</feature>
<dbReference type="Pfam" id="PF00239">
    <property type="entry name" value="Resolvase"/>
    <property type="match status" value="1"/>
</dbReference>
<name>A0A8S5T466_9CAUD</name>
<dbReference type="InterPro" id="IPR011109">
    <property type="entry name" value="DNA_bind_recombinase_dom"/>
</dbReference>
<dbReference type="InterPro" id="IPR050639">
    <property type="entry name" value="SSR_resolvase"/>
</dbReference>
<dbReference type="PANTHER" id="PTHR30461:SF23">
    <property type="entry name" value="DNA RECOMBINASE-RELATED"/>
    <property type="match status" value="1"/>
</dbReference>
<evidence type="ECO:0000256" key="1">
    <source>
        <dbReference type="SAM" id="MobiDB-lite"/>
    </source>
</evidence>
<protein>
    <submittedName>
        <fullName evidence="4">Integrase</fullName>
    </submittedName>
</protein>
<dbReference type="InterPro" id="IPR036162">
    <property type="entry name" value="Resolvase-like_N_sf"/>
</dbReference>
<dbReference type="EMBL" id="BK032739">
    <property type="protein sequence ID" value="DAF57803.1"/>
    <property type="molecule type" value="Genomic_DNA"/>
</dbReference>
<dbReference type="GO" id="GO:0003677">
    <property type="term" value="F:DNA binding"/>
    <property type="evidence" value="ECO:0007669"/>
    <property type="project" value="InterPro"/>
</dbReference>
<dbReference type="Pfam" id="PF07508">
    <property type="entry name" value="Recombinase"/>
    <property type="match status" value="1"/>
</dbReference>
<dbReference type="Gene3D" id="3.40.50.1390">
    <property type="entry name" value="Resolvase, N-terminal catalytic domain"/>
    <property type="match status" value="1"/>
</dbReference>
<dbReference type="CDD" id="cd00338">
    <property type="entry name" value="Ser_Recombinase"/>
    <property type="match status" value="1"/>
</dbReference>
<feature type="domain" description="Recombinase" evidence="3">
    <location>
        <begin position="175"/>
        <end position="299"/>
    </location>
</feature>
<dbReference type="PROSITE" id="PS51736">
    <property type="entry name" value="RECOMBINASES_3"/>
    <property type="match status" value="1"/>
</dbReference>
<proteinExistence type="predicted"/>
<dbReference type="InterPro" id="IPR006119">
    <property type="entry name" value="Resolv_N"/>
</dbReference>
<evidence type="ECO:0000313" key="4">
    <source>
        <dbReference type="EMBL" id="DAF57803.1"/>
    </source>
</evidence>
<feature type="domain" description="Resolvase/invertase-type recombinase catalytic" evidence="2">
    <location>
        <begin position="19"/>
        <end position="167"/>
    </location>
</feature>